<dbReference type="PANTHER" id="PTHR21666">
    <property type="entry name" value="PEPTIDASE-RELATED"/>
    <property type="match status" value="1"/>
</dbReference>
<accession>A0A849A3D1</accession>
<keyword evidence="4" id="KW-1185">Reference proteome</keyword>
<comment type="caution">
    <text evidence="3">The sequence shown here is derived from an EMBL/GenBank/DDBJ whole genome shotgun (WGS) entry which is preliminary data.</text>
</comment>
<evidence type="ECO:0000313" key="4">
    <source>
        <dbReference type="Proteomes" id="UP000562984"/>
    </source>
</evidence>
<evidence type="ECO:0000259" key="2">
    <source>
        <dbReference type="Pfam" id="PF01551"/>
    </source>
</evidence>
<feature type="domain" description="M23ase beta-sheet core" evidence="2">
    <location>
        <begin position="106"/>
        <end position="200"/>
    </location>
</feature>
<feature type="chain" id="PRO_5032284221" evidence="1">
    <location>
        <begin position="32"/>
        <end position="220"/>
    </location>
</feature>
<dbReference type="Pfam" id="PF01551">
    <property type="entry name" value="Peptidase_M23"/>
    <property type="match status" value="1"/>
</dbReference>
<dbReference type="CDD" id="cd12797">
    <property type="entry name" value="M23_peptidase"/>
    <property type="match status" value="1"/>
</dbReference>
<dbReference type="InterPro" id="IPR050570">
    <property type="entry name" value="Cell_wall_metabolism_enzyme"/>
</dbReference>
<dbReference type="EMBL" id="JABEND010000001">
    <property type="protein sequence ID" value="NNG34577.1"/>
    <property type="molecule type" value="Genomic_DNA"/>
</dbReference>
<reference evidence="3 4" key="1">
    <citation type="submission" date="2020-05" db="EMBL/GenBank/DDBJ databases">
        <title>Nakamurella sp. DB0629 isolated from air conditioner.</title>
        <authorList>
            <person name="Kim D.H."/>
            <person name="Kim D.-U."/>
        </authorList>
    </citation>
    <scope>NUCLEOTIDE SEQUENCE [LARGE SCALE GENOMIC DNA]</scope>
    <source>
        <strain evidence="3 4">DB0629</strain>
    </source>
</reference>
<keyword evidence="1" id="KW-0732">Signal</keyword>
<organism evidence="3 4">
    <name type="scientific">Nakamurella aerolata</name>
    <dbReference type="NCBI Taxonomy" id="1656892"/>
    <lineage>
        <taxon>Bacteria</taxon>
        <taxon>Bacillati</taxon>
        <taxon>Actinomycetota</taxon>
        <taxon>Actinomycetes</taxon>
        <taxon>Nakamurellales</taxon>
        <taxon>Nakamurellaceae</taxon>
        <taxon>Nakamurella</taxon>
    </lineage>
</organism>
<dbReference type="Proteomes" id="UP000562984">
    <property type="component" value="Unassembled WGS sequence"/>
</dbReference>
<gene>
    <name evidence="3" type="ORF">HKD39_02345</name>
</gene>
<protein>
    <submittedName>
        <fullName evidence="3">Peptidoglycan DD-metalloendopeptidase family protein</fullName>
    </submittedName>
</protein>
<dbReference type="Gene3D" id="2.70.70.10">
    <property type="entry name" value="Glucose Permease (Domain IIA)"/>
    <property type="match status" value="1"/>
</dbReference>
<feature type="signal peptide" evidence="1">
    <location>
        <begin position="1"/>
        <end position="31"/>
    </location>
</feature>
<dbReference type="SUPFAM" id="SSF51261">
    <property type="entry name" value="Duplicated hybrid motif"/>
    <property type="match status" value="1"/>
</dbReference>
<sequence length="220" mass="22754">MPVFARGLRRRSIPALVAVLCALGLPWPAGASPAPRAVVAAGAVPGLPQQGLPQRDWAQRDLAQRDLPARGPTAGQGPRAGFVLPVPPPAVVLTPFRPPAVKWGAGHRGVDLAAAAARPIVAAADGVVAFAGTVVDRGVVSVSHSPALRTTYEPVTPKVRAGQRVRAGEVIGLLVAGHPSCAPRDCLHWGARIGADSYIDPMALITGLRIRLKPWDGEPG</sequence>
<evidence type="ECO:0000313" key="3">
    <source>
        <dbReference type="EMBL" id="NNG34577.1"/>
    </source>
</evidence>
<dbReference type="AlphaFoldDB" id="A0A849A3D1"/>
<name>A0A849A3D1_9ACTN</name>
<dbReference type="PANTHER" id="PTHR21666:SF270">
    <property type="entry name" value="MUREIN HYDROLASE ACTIVATOR ENVC"/>
    <property type="match status" value="1"/>
</dbReference>
<dbReference type="InterPro" id="IPR016047">
    <property type="entry name" value="M23ase_b-sheet_dom"/>
</dbReference>
<dbReference type="GO" id="GO:0004222">
    <property type="term" value="F:metalloendopeptidase activity"/>
    <property type="evidence" value="ECO:0007669"/>
    <property type="project" value="TreeGrafter"/>
</dbReference>
<evidence type="ECO:0000256" key="1">
    <source>
        <dbReference type="SAM" id="SignalP"/>
    </source>
</evidence>
<dbReference type="InterPro" id="IPR011055">
    <property type="entry name" value="Dup_hybrid_motif"/>
</dbReference>
<proteinExistence type="predicted"/>